<accession>A0A558ASW3</accession>
<feature type="binding site" evidence="6">
    <location>
        <position position="118"/>
    </location>
    <ligand>
        <name>FAD</name>
        <dbReference type="ChEBI" id="CHEBI:57692"/>
    </ligand>
</feature>
<comment type="caution">
    <text evidence="6">Lacks conserved residue(s) required for the propagation of feature annotation.</text>
</comment>
<evidence type="ECO:0000313" key="9">
    <source>
        <dbReference type="Proteomes" id="UP000315103"/>
    </source>
</evidence>
<evidence type="ECO:0000256" key="4">
    <source>
        <dbReference type="ARBA" id="ARBA00022857"/>
    </source>
</evidence>
<comment type="cofactor">
    <cofactor evidence="6">
        <name>FAD</name>
        <dbReference type="ChEBI" id="CHEBI:57692"/>
    </cofactor>
    <text evidence="6">Binds 1 FAD per subunit.</text>
</comment>
<gene>
    <name evidence="8" type="ORF">FO441_09935</name>
</gene>
<keyword evidence="9" id="KW-1185">Reference proteome</keyword>
<feature type="domain" description="FAD/NAD(P)-binding" evidence="7">
    <location>
        <begin position="5"/>
        <end position="289"/>
    </location>
</feature>
<evidence type="ECO:0000256" key="6">
    <source>
        <dbReference type="HAMAP-Rule" id="MF_01685"/>
    </source>
</evidence>
<dbReference type="InterPro" id="IPR022890">
    <property type="entry name" value="Fd--NADP_Rdtase_type_2"/>
</dbReference>
<keyword evidence="2 6" id="KW-0285">Flavoprotein</keyword>
<evidence type="ECO:0000256" key="2">
    <source>
        <dbReference type="ARBA" id="ARBA00022630"/>
    </source>
</evidence>
<dbReference type="PRINTS" id="PR00469">
    <property type="entry name" value="PNDRDTASEII"/>
</dbReference>
<comment type="caution">
    <text evidence="8">The sequence shown here is derived from an EMBL/GenBank/DDBJ whole genome shotgun (WGS) entry which is preliminary data.</text>
</comment>
<keyword evidence="3 6" id="KW-0274">FAD</keyword>
<dbReference type="EC" id="1.18.1.2" evidence="6"/>
<evidence type="ECO:0000256" key="3">
    <source>
        <dbReference type="ARBA" id="ARBA00022827"/>
    </source>
</evidence>
<evidence type="ECO:0000256" key="1">
    <source>
        <dbReference type="ARBA" id="ARBA00011738"/>
    </source>
</evidence>
<dbReference type="AlphaFoldDB" id="A0A558ASW3"/>
<feature type="binding site" evidence="6">
    <location>
        <position position="322"/>
    </location>
    <ligand>
        <name>FAD</name>
        <dbReference type="ChEBI" id="CHEBI:57692"/>
    </ligand>
</feature>
<evidence type="ECO:0000256" key="5">
    <source>
        <dbReference type="ARBA" id="ARBA00023002"/>
    </source>
</evidence>
<dbReference type="PRINTS" id="PR00368">
    <property type="entry name" value="FADPNR"/>
</dbReference>
<feature type="binding site" evidence="6">
    <location>
        <position position="281"/>
    </location>
    <ligand>
        <name>FAD</name>
        <dbReference type="ChEBI" id="CHEBI:57692"/>
    </ligand>
</feature>
<dbReference type="PANTHER" id="PTHR48105">
    <property type="entry name" value="THIOREDOXIN REDUCTASE 1-RELATED-RELATED"/>
    <property type="match status" value="1"/>
</dbReference>
<comment type="subunit">
    <text evidence="1 6">Homodimer.</text>
</comment>
<sequence length="339" mass="37444">MNISDTLIIGGGPAGLYSSFYAGLRGMSVQLIDHHSELGGKLNIYPEKIIWDIGGVTPAPAEDIKQQMIRQAKTFDPDIHVSTTCESIIQHEDYFETVTDQGSFYSRTIIIASGRGIFTPTRLTIEGADAFELTNLHYTVKRISRFKDRHVLISGAGNTAIDWADALSDIAASVTMVYRSEEMKGHEAMIAALHRKENIYMCGQCQIDTLLPNENGDEIAAVQLSDGRQVKVDDVLISHGYESNCAFLDTLEGNFDYNEYYMIETTETAKTPVPGIFACGDQTTHEGKIHLIAGCFPEAAQAANHAKTFLQSDAPAEGMVSSHNDIFKEKNRQLMKKMH</sequence>
<dbReference type="Pfam" id="PF07992">
    <property type="entry name" value="Pyr_redox_2"/>
    <property type="match status" value="1"/>
</dbReference>
<dbReference type="Proteomes" id="UP000315103">
    <property type="component" value="Unassembled WGS sequence"/>
</dbReference>
<dbReference type="EMBL" id="VMSJ01000004">
    <property type="protein sequence ID" value="TVT27354.1"/>
    <property type="molecule type" value="Genomic_DNA"/>
</dbReference>
<dbReference type="RefSeq" id="WP_145289449.1">
    <property type="nucleotide sequence ID" value="NZ_VMSJ01000004.1"/>
</dbReference>
<name>A0A558ASW3_9STAP</name>
<feature type="binding site" evidence="6">
    <location>
        <position position="33"/>
    </location>
    <ligand>
        <name>FAD</name>
        <dbReference type="ChEBI" id="CHEBI:57692"/>
    </ligand>
</feature>
<evidence type="ECO:0000259" key="7">
    <source>
        <dbReference type="Pfam" id="PF07992"/>
    </source>
</evidence>
<keyword evidence="4 6" id="KW-0521">NADP</keyword>
<feature type="binding site" evidence="6">
    <location>
        <position position="45"/>
    </location>
    <ligand>
        <name>FAD</name>
        <dbReference type="ChEBI" id="CHEBI:57692"/>
    </ligand>
</feature>
<dbReference type="InterPro" id="IPR023753">
    <property type="entry name" value="FAD/NAD-binding_dom"/>
</dbReference>
<dbReference type="GO" id="GO:0050660">
    <property type="term" value="F:flavin adenine dinucleotide binding"/>
    <property type="evidence" value="ECO:0007669"/>
    <property type="project" value="UniProtKB-UniRule"/>
</dbReference>
<proteinExistence type="inferred from homology"/>
<dbReference type="HAMAP" id="MF_01685">
    <property type="entry name" value="FENR2"/>
    <property type="match status" value="1"/>
</dbReference>
<dbReference type="InterPro" id="IPR036188">
    <property type="entry name" value="FAD/NAD-bd_sf"/>
</dbReference>
<dbReference type="GO" id="GO:0050661">
    <property type="term" value="F:NADP binding"/>
    <property type="evidence" value="ECO:0007669"/>
    <property type="project" value="UniProtKB-UniRule"/>
</dbReference>
<reference evidence="8 9" key="1">
    <citation type="submission" date="2019-07" db="EMBL/GenBank/DDBJ databases">
        <title>Salinicoccus cyprini sp. nov., isolated from gastro-intestinal tract of mirror carp, Cyprinus carpio var. specularis, collected from Gobind Sagar Reservoir, Himachal Pradesh, India.</title>
        <authorList>
            <person name="Talwar C."/>
            <person name="Singh A.K."/>
            <person name="Lal R."/>
            <person name="Negi R.K."/>
        </authorList>
    </citation>
    <scope>NUCLEOTIDE SEQUENCE [LARGE SCALE GENOMIC DNA]</scope>
    <source>
        <strain evidence="8 9">CT19</strain>
    </source>
</reference>
<comment type="catalytic activity">
    <reaction evidence="6">
        <text>2 reduced [2Fe-2S]-[ferredoxin] + NADP(+) + H(+) = 2 oxidized [2Fe-2S]-[ferredoxin] + NADPH</text>
        <dbReference type="Rhea" id="RHEA:20125"/>
        <dbReference type="Rhea" id="RHEA-COMP:10000"/>
        <dbReference type="Rhea" id="RHEA-COMP:10001"/>
        <dbReference type="ChEBI" id="CHEBI:15378"/>
        <dbReference type="ChEBI" id="CHEBI:33737"/>
        <dbReference type="ChEBI" id="CHEBI:33738"/>
        <dbReference type="ChEBI" id="CHEBI:57783"/>
        <dbReference type="ChEBI" id="CHEBI:58349"/>
        <dbReference type="EC" id="1.18.1.2"/>
    </reaction>
</comment>
<organism evidence="8 9">
    <name type="scientific">Salinicoccus cyprini</name>
    <dbReference type="NCBI Taxonomy" id="2493691"/>
    <lineage>
        <taxon>Bacteria</taxon>
        <taxon>Bacillati</taxon>
        <taxon>Bacillota</taxon>
        <taxon>Bacilli</taxon>
        <taxon>Bacillales</taxon>
        <taxon>Staphylococcaceae</taxon>
        <taxon>Salinicoccus</taxon>
    </lineage>
</organism>
<dbReference type="SUPFAM" id="SSF51905">
    <property type="entry name" value="FAD/NAD(P)-binding domain"/>
    <property type="match status" value="1"/>
</dbReference>
<dbReference type="InterPro" id="IPR050097">
    <property type="entry name" value="Ferredoxin-NADP_redctase_2"/>
</dbReference>
<evidence type="ECO:0000313" key="8">
    <source>
        <dbReference type="EMBL" id="TVT27354.1"/>
    </source>
</evidence>
<dbReference type="Gene3D" id="3.50.50.60">
    <property type="entry name" value="FAD/NAD(P)-binding domain"/>
    <property type="match status" value="2"/>
</dbReference>
<comment type="similarity">
    <text evidence="6">Belongs to the ferredoxin--NADP reductase type 2 family.</text>
</comment>
<keyword evidence="5 6" id="KW-0560">Oxidoreductase</keyword>
<dbReference type="OrthoDB" id="9806179at2"/>
<dbReference type="GO" id="GO:0004324">
    <property type="term" value="F:ferredoxin-NADP+ reductase activity"/>
    <property type="evidence" value="ECO:0007669"/>
    <property type="project" value="UniProtKB-UniRule"/>
</dbReference>
<protein>
    <recommendedName>
        <fullName evidence="6">Ferredoxin--NADP reductase</fullName>
        <shortName evidence="6">FNR</shortName>
        <shortName evidence="6">Fd-NADP(+) reductase</shortName>
        <ecNumber evidence="6">1.18.1.2</ecNumber>
    </recommendedName>
</protein>
<feature type="binding site" evidence="6">
    <location>
        <position position="41"/>
    </location>
    <ligand>
        <name>FAD</name>
        <dbReference type="ChEBI" id="CHEBI:57692"/>
    </ligand>
</feature>